<evidence type="ECO:0000256" key="6">
    <source>
        <dbReference type="SAM" id="Coils"/>
    </source>
</evidence>
<dbReference type="RefSeq" id="WP_091231517.1">
    <property type="nucleotide sequence ID" value="NZ_FMKA01000004.1"/>
</dbReference>
<feature type="transmembrane region" description="Helical" evidence="7">
    <location>
        <begin position="470"/>
        <end position="491"/>
    </location>
</feature>
<keyword evidence="10" id="KW-1185">Reference proteome</keyword>
<proteinExistence type="predicted"/>
<dbReference type="PANTHER" id="PTHR35007:SF2">
    <property type="entry name" value="PILUS ASSEMBLE PROTEIN"/>
    <property type="match status" value="1"/>
</dbReference>
<gene>
    <name evidence="9" type="ORF">SAMN05421730_1004135</name>
</gene>
<protein>
    <submittedName>
        <fullName evidence="9">Type II secretion system (T2SS), protein F</fullName>
    </submittedName>
</protein>
<dbReference type="OrthoDB" id="9793966at2"/>
<evidence type="ECO:0000259" key="8">
    <source>
        <dbReference type="Pfam" id="PF00482"/>
    </source>
</evidence>
<evidence type="ECO:0000256" key="5">
    <source>
        <dbReference type="ARBA" id="ARBA00023136"/>
    </source>
</evidence>
<keyword evidence="3 7" id="KW-0812">Transmembrane</keyword>
<feature type="transmembrane region" description="Helical" evidence="7">
    <location>
        <begin position="94"/>
        <end position="118"/>
    </location>
</feature>
<keyword evidence="2" id="KW-1003">Cell membrane</keyword>
<dbReference type="Proteomes" id="UP000199315">
    <property type="component" value="Unassembled WGS sequence"/>
</dbReference>
<name>A0A1D3TRK2_9FIRM</name>
<dbReference type="InterPro" id="IPR018076">
    <property type="entry name" value="T2SS_GspF_dom"/>
</dbReference>
<dbReference type="PANTHER" id="PTHR35007">
    <property type="entry name" value="INTEGRAL MEMBRANE PROTEIN-RELATED"/>
    <property type="match status" value="1"/>
</dbReference>
<keyword evidence="4 7" id="KW-1133">Transmembrane helix</keyword>
<evidence type="ECO:0000313" key="10">
    <source>
        <dbReference type="Proteomes" id="UP000199315"/>
    </source>
</evidence>
<evidence type="ECO:0000256" key="2">
    <source>
        <dbReference type="ARBA" id="ARBA00022475"/>
    </source>
</evidence>
<dbReference type="EMBL" id="FMKA01000004">
    <property type="protein sequence ID" value="SCP96365.1"/>
    <property type="molecule type" value="Genomic_DNA"/>
</dbReference>
<evidence type="ECO:0000313" key="9">
    <source>
        <dbReference type="EMBL" id="SCP96365.1"/>
    </source>
</evidence>
<keyword evidence="6" id="KW-0175">Coiled coil</keyword>
<comment type="subcellular location">
    <subcellularLocation>
        <location evidence="1">Cell membrane</location>
        <topology evidence="1">Multi-pass membrane protein</topology>
    </subcellularLocation>
</comment>
<accession>A0A1D3TRK2</accession>
<dbReference type="Pfam" id="PF00482">
    <property type="entry name" value="T2SSF"/>
    <property type="match status" value="1"/>
</dbReference>
<organism evidence="9 10">
    <name type="scientific">Anaerobium acetethylicum</name>
    <dbReference type="NCBI Taxonomy" id="1619234"/>
    <lineage>
        <taxon>Bacteria</taxon>
        <taxon>Bacillati</taxon>
        <taxon>Bacillota</taxon>
        <taxon>Clostridia</taxon>
        <taxon>Lachnospirales</taxon>
        <taxon>Lachnospiraceae</taxon>
        <taxon>Anaerobium</taxon>
    </lineage>
</organism>
<evidence type="ECO:0000256" key="3">
    <source>
        <dbReference type="ARBA" id="ARBA00022692"/>
    </source>
</evidence>
<feature type="domain" description="Type II secretion system protein GspF" evidence="8">
    <location>
        <begin position="353"/>
        <end position="488"/>
    </location>
</feature>
<evidence type="ECO:0000256" key="1">
    <source>
        <dbReference type="ARBA" id="ARBA00004651"/>
    </source>
</evidence>
<dbReference type="AlphaFoldDB" id="A0A1D3TRK2"/>
<keyword evidence="5 7" id="KW-0472">Membrane</keyword>
<evidence type="ECO:0000256" key="4">
    <source>
        <dbReference type="ARBA" id="ARBA00022989"/>
    </source>
</evidence>
<reference evidence="9 10" key="1">
    <citation type="submission" date="2016-09" db="EMBL/GenBank/DDBJ databases">
        <authorList>
            <person name="Capua I."/>
            <person name="De Benedictis P."/>
            <person name="Joannis T."/>
            <person name="Lombin L.H."/>
            <person name="Cattoli G."/>
        </authorList>
    </citation>
    <scope>NUCLEOTIDE SEQUENCE [LARGE SCALE GENOMIC DNA]</scope>
    <source>
        <strain evidence="9 10">GluBS11</strain>
    </source>
</reference>
<evidence type="ECO:0000256" key="7">
    <source>
        <dbReference type="SAM" id="Phobius"/>
    </source>
</evidence>
<feature type="coiled-coil region" evidence="6">
    <location>
        <begin position="156"/>
        <end position="183"/>
    </location>
</feature>
<dbReference type="GO" id="GO:0005886">
    <property type="term" value="C:plasma membrane"/>
    <property type="evidence" value="ECO:0007669"/>
    <property type="project" value="UniProtKB-SubCell"/>
</dbReference>
<dbReference type="STRING" id="1619234.SAMN05421730_1004135"/>
<sequence length="495" mass="55787">MFINLVILFLFTAGFVYTGTGVRKYSTDQKGVSAAFDRLAAWMMDRMPAAMERSRASRKLKEVIFNEQVAEDLRLLDPAGRGNARLEGYYRSKAAIVLTVLFASNLLALLAGAACLAYPGMEGIMERNEYGGGTVEKDYYVSVEGKMAEAPLSIALDERRYTKEEAEQELEHAEGEVDELVLGENSSKEEVRNSLNFISAIPGRPVTISWETDNCSLVAADGHIVEEKAEEEGTLVKLTALLKCEDQEREYSTYVKIFPGFKSETEELLWKINRELRVEKENSSTETTLKLPEEIDSRKITWKEKVENHSPFIMFAGVLAGAAIFAARDRELHGRTEKRKRQMMIDYPDIVSKLTLLLGAGMTIKAAWQKVATDYREKAVNDPVAFRYAYEEMLVTYYEIQGGIPESRAYDNFGKRCKIHRYLKLSTLLIQNMKKGSRGLAEMLGAEADDAFDERKNQAKRIGEEAGTKLLIPMFLMLVIVLIIVVFPSLMSFSI</sequence>